<comment type="caution">
    <text evidence="2">The sequence shown here is derived from an EMBL/GenBank/DDBJ whole genome shotgun (WGS) entry which is preliminary data.</text>
</comment>
<dbReference type="AlphaFoldDB" id="A0AA88KQX9"/>
<feature type="region of interest" description="Disordered" evidence="1">
    <location>
        <begin position="96"/>
        <end position="118"/>
    </location>
</feature>
<organism evidence="2 3">
    <name type="scientific">Naegleria lovaniensis</name>
    <name type="common">Amoeba</name>
    <dbReference type="NCBI Taxonomy" id="51637"/>
    <lineage>
        <taxon>Eukaryota</taxon>
        <taxon>Discoba</taxon>
        <taxon>Heterolobosea</taxon>
        <taxon>Tetramitia</taxon>
        <taxon>Eutetramitia</taxon>
        <taxon>Vahlkampfiidae</taxon>
        <taxon>Naegleria</taxon>
    </lineage>
</organism>
<dbReference type="EMBL" id="PYSW02000014">
    <property type="protein sequence ID" value="KAG2386862.1"/>
    <property type="molecule type" value="Genomic_DNA"/>
</dbReference>
<feature type="compositionally biased region" description="Polar residues" evidence="1">
    <location>
        <begin position="109"/>
        <end position="118"/>
    </location>
</feature>
<evidence type="ECO:0000256" key="1">
    <source>
        <dbReference type="SAM" id="MobiDB-lite"/>
    </source>
</evidence>
<protein>
    <submittedName>
        <fullName evidence="2">Uncharacterized protein</fullName>
    </submittedName>
</protein>
<gene>
    <name evidence="2" type="ORF">C9374_001897</name>
</gene>
<name>A0AA88KQX9_NAELO</name>
<keyword evidence="3" id="KW-1185">Reference proteome</keyword>
<dbReference type="GeneID" id="68094353"/>
<evidence type="ECO:0000313" key="3">
    <source>
        <dbReference type="Proteomes" id="UP000816034"/>
    </source>
</evidence>
<evidence type="ECO:0000313" key="2">
    <source>
        <dbReference type="EMBL" id="KAG2386862.1"/>
    </source>
</evidence>
<accession>A0AA88KQX9</accession>
<proteinExistence type="predicted"/>
<dbReference type="Proteomes" id="UP000816034">
    <property type="component" value="Unassembled WGS sequence"/>
</dbReference>
<sequence length="183" mass="21932">MRREGARFNVRTNQTVKKCPLCTKWHCHKHVKNTDFENFIHHYNSDRAFRKQANIMHSEMIKNNKNDNNEENDEINHDEINLVVQHENNITNRLDDEINTDDENDSENHPSNHLSYSQISLPKDFTPQKYKRHISGYVARNVGYSRISHKHKDDDYGKDFREFSRKSKYFVKSLKRLDFNLNP</sequence>
<dbReference type="RefSeq" id="XP_044550854.1">
    <property type="nucleotide sequence ID" value="XM_044691254.1"/>
</dbReference>
<reference evidence="2 3" key="1">
    <citation type="journal article" date="2018" name="BMC Genomics">
        <title>The genome of Naegleria lovaniensis, the basis for a comparative approach to unravel pathogenicity factors of the human pathogenic amoeba N. fowleri.</title>
        <authorList>
            <person name="Liechti N."/>
            <person name="Schurch N."/>
            <person name="Bruggmann R."/>
            <person name="Wittwer M."/>
        </authorList>
    </citation>
    <scope>NUCLEOTIDE SEQUENCE [LARGE SCALE GENOMIC DNA]</scope>
    <source>
        <strain evidence="2 3">ATCC 30569</strain>
    </source>
</reference>